<dbReference type="InterPro" id="IPR042099">
    <property type="entry name" value="ANL_N_sf"/>
</dbReference>
<gene>
    <name evidence="8" type="primary">menE</name>
    <name evidence="8" type="ORF">FE394_02440</name>
</gene>
<dbReference type="SUPFAM" id="SSF56801">
    <property type="entry name" value="Acetyl-CoA synthetase-like"/>
    <property type="match status" value="1"/>
</dbReference>
<dbReference type="CDD" id="cd17630">
    <property type="entry name" value="OSB_MenE-like"/>
    <property type="match status" value="1"/>
</dbReference>
<evidence type="ECO:0000259" key="6">
    <source>
        <dbReference type="Pfam" id="PF00501"/>
    </source>
</evidence>
<keyword evidence="4" id="KW-0547">Nucleotide-binding</keyword>
<evidence type="ECO:0000259" key="7">
    <source>
        <dbReference type="Pfam" id="PF13193"/>
    </source>
</evidence>
<keyword evidence="9" id="KW-1185">Reference proteome</keyword>
<dbReference type="EC" id="6.2.1.26" evidence="8"/>
<sequence>MPVTKKAATEKIVTEKTITEWTQWPWQHWATVCPKKQAIQLYDEKLDWQQLTQKINAIAAIFHQQGLSEGHGVVLRGKNSSELLLCYLAALRCGARVLPLNPQLPEPLLAALLPHLNLTYGVDFTDSSSSAIQVRKLNWQQRLPDLPESQLFEQQLSGQQLSGQHAVSWESQRPASMILTSGSSGLPKAAVHSVNAHLANAQGILSCMNFQPDDSWLLSLPLFHVSGQGILWRWLQTGAKLVLRDLRLLGQALSGCTHASLVPTQLWRLLNQPNKHQLTLKEVLLGGAMIPTELTQRAEQLGIRCWCGYGLTEMASTVCVKRADGLPGVGNPLPGKAIRLVDEDIQIRADSIANGYWFDGELKPLADKEGWFSTRDRGVFEQGELRILGRLDNQFFSGGEGIQPEDIERIINLHPQIEQSFVIPIPDIEFGHRPVAVIDTQNPVLTETLLDWLTGKLASFQRPIACYLLPHQLKNGGIKISRQQVKQWIVETISKNK</sequence>
<dbReference type="GO" id="GO:0008756">
    <property type="term" value="F:o-succinylbenzoate-CoA ligase activity"/>
    <property type="evidence" value="ECO:0007669"/>
    <property type="project" value="UniProtKB-EC"/>
</dbReference>
<dbReference type="Gene3D" id="3.40.50.12780">
    <property type="entry name" value="N-terminal domain of ligase-like"/>
    <property type="match status" value="1"/>
</dbReference>
<feature type="domain" description="AMP-dependent synthetase/ligase" evidence="6">
    <location>
        <begin position="27"/>
        <end position="357"/>
    </location>
</feature>
<comment type="similarity">
    <text evidence="1">Belongs to the ATP-dependent AMP-binding enzyme family.</text>
</comment>
<keyword evidence="2" id="KW-0474">Menaquinone biosynthesis</keyword>
<dbReference type="PROSITE" id="PS00455">
    <property type="entry name" value="AMP_BINDING"/>
    <property type="match status" value="1"/>
</dbReference>
<evidence type="ECO:0000256" key="2">
    <source>
        <dbReference type="ARBA" id="ARBA00022428"/>
    </source>
</evidence>
<evidence type="ECO:0000256" key="5">
    <source>
        <dbReference type="ARBA" id="ARBA00022840"/>
    </source>
</evidence>
<dbReference type="Gene3D" id="3.30.300.30">
    <property type="match status" value="1"/>
</dbReference>
<dbReference type="InterPro" id="IPR010192">
    <property type="entry name" value="MenE"/>
</dbReference>
<keyword evidence="3 8" id="KW-0436">Ligase</keyword>
<evidence type="ECO:0000256" key="4">
    <source>
        <dbReference type="ARBA" id="ARBA00022741"/>
    </source>
</evidence>
<name>A0ABU4SHH3_9GAMM</name>
<dbReference type="InterPro" id="IPR025110">
    <property type="entry name" value="AMP-bd_C"/>
</dbReference>
<evidence type="ECO:0000313" key="9">
    <source>
        <dbReference type="Proteomes" id="UP001271640"/>
    </source>
</evidence>
<dbReference type="InterPro" id="IPR045851">
    <property type="entry name" value="AMP-bd_C_sf"/>
</dbReference>
<evidence type="ECO:0000313" key="8">
    <source>
        <dbReference type="EMBL" id="MDX7998083.1"/>
    </source>
</evidence>
<dbReference type="Proteomes" id="UP001271640">
    <property type="component" value="Unassembled WGS sequence"/>
</dbReference>
<dbReference type="InterPro" id="IPR020845">
    <property type="entry name" value="AMP-binding_CS"/>
</dbReference>
<dbReference type="RefSeq" id="WP_319924823.1">
    <property type="nucleotide sequence ID" value="NZ_VCDP01000006.1"/>
</dbReference>
<dbReference type="EMBL" id="VCDP01000006">
    <property type="protein sequence ID" value="MDX7998083.1"/>
    <property type="molecule type" value="Genomic_DNA"/>
</dbReference>
<feature type="domain" description="AMP-binding enzyme C-terminal" evidence="7">
    <location>
        <begin position="407"/>
        <end position="470"/>
    </location>
</feature>
<protein>
    <submittedName>
        <fullName evidence="8">O-succinylbenzoate--CoA ligase</fullName>
        <ecNumber evidence="8">6.2.1.26</ecNumber>
    </submittedName>
</protein>
<comment type="caution">
    <text evidence="8">The sequence shown here is derived from an EMBL/GenBank/DDBJ whole genome shotgun (WGS) entry which is preliminary data.</text>
</comment>
<reference evidence="9" key="1">
    <citation type="journal article" date="2024" name="Toxins">
        <title>Genome Sequence Analysis of Native Xenorhabdus Strains Isolated from Entomopathogenic Nematodes in Argentina.</title>
        <authorList>
            <person name="Palma L."/>
            <person name="Frizzo L."/>
            <person name="Kaiser S."/>
            <person name="Berry C."/>
            <person name="Caballero P."/>
            <person name="Bode H.B."/>
            <person name="Del Valle E.E."/>
        </authorList>
    </citation>
    <scope>NUCLEOTIDE SEQUENCE [LARGE SCALE GENOMIC DNA]</scope>
    <source>
        <strain evidence="9">Reich</strain>
    </source>
</reference>
<dbReference type="PANTHER" id="PTHR43201">
    <property type="entry name" value="ACYL-COA SYNTHETASE"/>
    <property type="match status" value="1"/>
</dbReference>
<evidence type="ECO:0000256" key="1">
    <source>
        <dbReference type="ARBA" id="ARBA00006432"/>
    </source>
</evidence>
<dbReference type="Pfam" id="PF00501">
    <property type="entry name" value="AMP-binding"/>
    <property type="match status" value="1"/>
</dbReference>
<evidence type="ECO:0000256" key="3">
    <source>
        <dbReference type="ARBA" id="ARBA00022598"/>
    </source>
</evidence>
<dbReference type="Pfam" id="PF13193">
    <property type="entry name" value="AMP-binding_C"/>
    <property type="match status" value="1"/>
</dbReference>
<dbReference type="PANTHER" id="PTHR43201:SF8">
    <property type="entry name" value="ACYL-COA SYNTHETASE FAMILY MEMBER 3"/>
    <property type="match status" value="1"/>
</dbReference>
<dbReference type="InterPro" id="IPR000873">
    <property type="entry name" value="AMP-dep_synth/lig_dom"/>
</dbReference>
<dbReference type="NCBIfam" id="TIGR01923">
    <property type="entry name" value="menE"/>
    <property type="match status" value="1"/>
</dbReference>
<organism evidence="8 9">
    <name type="scientific">Xenorhabdus littoralis</name>
    <dbReference type="NCBI Taxonomy" id="2582835"/>
    <lineage>
        <taxon>Bacteria</taxon>
        <taxon>Pseudomonadati</taxon>
        <taxon>Pseudomonadota</taxon>
        <taxon>Gammaproteobacteria</taxon>
        <taxon>Enterobacterales</taxon>
        <taxon>Morganellaceae</taxon>
        <taxon>Xenorhabdus</taxon>
    </lineage>
</organism>
<accession>A0ABU4SHH3</accession>
<dbReference type="NCBIfam" id="NF006539">
    <property type="entry name" value="PRK09029.1"/>
    <property type="match status" value="1"/>
</dbReference>
<proteinExistence type="inferred from homology"/>
<keyword evidence="5" id="KW-0067">ATP-binding</keyword>